<evidence type="ECO:0000313" key="1">
    <source>
        <dbReference type="EMBL" id="MBX49021.1"/>
    </source>
</evidence>
<sequence length="18" mass="2132">MMEHWKTEGAPIFPLQNC</sequence>
<name>A0A2P2P318_RHIMU</name>
<reference evidence="1" key="1">
    <citation type="submission" date="2018-02" db="EMBL/GenBank/DDBJ databases">
        <title>Rhizophora mucronata_Transcriptome.</title>
        <authorList>
            <person name="Meera S.P."/>
            <person name="Sreeshan A."/>
            <person name="Augustine A."/>
        </authorList>
    </citation>
    <scope>NUCLEOTIDE SEQUENCE</scope>
    <source>
        <tissue evidence="1">Leaf</tissue>
    </source>
</reference>
<dbReference type="AlphaFoldDB" id="A0A2P2P318"/>
<protein>
    <submittedName>
        <fullName evidence="1">Uncharacterized protein</fullName>
    </submittedName>
</protein>
<proteinExistence type="predicted"/>
<accession>A0A2P2P318</accession>
<dbReference type="EMBL" id="GGEC01068537">
    <property type="protein sequence ID" value="MBX49021.1"/>
    <property type="molecule type" value="Transcribed_RNA"/>
</dbReference>
<organism evidence="1">
    <name type="scientific">Rhizophora mucronata</name>
    <name type="common">Asiatic mangrove</name>
    <dbReference type="NCBI Taxonomy" id="61149"/>
    <lineage>
        <taxon>Eukaryota</taxon>
        <taxon>Viridiplantae</taxon>
        <taxon>Streptophyta</taxon>
        <taxon>Embryophyta</taxon>
        <taxon>Tracheophyta</taxon>
        <taxon>Spermatophyta</taxon>
        <taxon>Magnoliopsida</taxon>
        <taxon>eudicotyledons</taxon>
        <taxon>Gunneridae</taxon>
        <taxon>Pentapetalae</taxon>
        <taxon>rosids</taxon>
        <taxon>fabids</taxon>
        <taxon>Malpighiales</taxon>
        <taxon>Rhizophoraceae</taxon>
        <taxon>Rhizophora</taxon>
    </lineage>
</organism>